<dbReference type="Proteomes" id="UP000663842">
    <property type="component" value="Unassembled WGS sequence"/>
</dbReference>
<evidence type="ECO:0000313" key="2">
    <source>
        <dbReference type="Proteomes" id="UP000663842"/>
    </source>
</evidence>
<comment type="caution">
    <text evidence="1">The sequence shown here is derived from an EMBL/GenBank/DDBJ whole genome shotgun (WGS) entry which is preliminary data.</text>
</comment>
<evidence type="ECO:0000313" key="1">
    <source>
        <dbReference type="EMBL" id="CAF4307378.1"/>
    </source>
</evidence>
<name>A0A820ID53_9BILA</name>
<dbReference type="EMBL" id="CAJOBF010011553">
    <property type="protein sequence ID" value="CAF4307378.1"/>
    <property type="molecule type" value="Genomic_DNA"/>
</dbReference>
<organism evidence="1 2">
    <name type="scientific">Rotaria magnacalcarata</name>
    <dbReference type="NCBI Taxonomy" id="392030"/>
    <lineage>
        <taxon>Eukaryota</taxon>
        <taxon>Metazoa</taxon>
        <taxon>Spiralia</taxon>
        <taxon>Gnathifera</taxon>
        <taxon>Rotifera</taxon>
        <taxon>Eurotatoria</taxon>
        <taxon>Bdelloidea</taxon>
        <taxon>Philodinida</taxon>
        <taxon>Philodinidae</taxon>
        <taxon>Rotaria</taxon>
    </lineage>
</organism>
<reference evidence="1" key="1">
    <citation type="submission" date="2021-02" db="EMBL/GenBank/DDBJ databases">
        <authorList>
            <person name="Nowell W R."/>
        </authorList>
    </citation>
    <scope>NUCLEOTIDE SEQUENCE</scope>
</reference>
<sequence length="318" mass="35883">HIKNRELEANIDSYKLGCTVLTKGQVGIHIELKPFNQLSGEFIINRLAKFQQSDLINFDLNSSVRDSSVHEKINTQTPIPETTISTEGGANTSIASTVPNVDTTQQLPIFGERCIEDVMGFINEQLWARKVEADKELWQQKLDQFSISIGDQHNVDLLDINTDVLEELMGDTIQLQNNENAIIPQTVQQQSVQSNNIQIEGDSNIINQSTEHEFSTINMELFREMMDAPNLIELPITNQIMQSAAEDSAMGNINKAAPVDVKNQSEKCLGDDDPDFVPPVESLTKNLDEQQNTYHDELDQAEIREQMLVDYQDSYNEM</sequence>
<accession>A0A820ID53</accession>
<proteinExistence type="predicted"/>
<dbReference type="AlphaFoldDB" id="A0A820ID53"/>
<protein>
    <submittedName>
        <fullName evidence="1">Uncharacterized protein</fullName>
    </submittedName>
</protein>
<gene>
    <name evidence="1" type="ORF">UXM345_LOCUS33752</name>
</gene>
<feature type="non-terminal residue" evidence="1">
    <location>
        <position position="1"/>
    </location>
</feature>